<dbReference type="OMA" id="FCEHEGH"/>
<dbReference type="Proteomes" id="UP000019132">
    <property type="component" value="Unassembled WGS sequence"/>
</dbReference>
<dbReference type="InParanoid" id="K3WBC0"/>
<dbReference type="GO" id="GO:0008270">
    <property type="term" value="F:zinc ion binding"/>
    <property type="evidence" value="ECO:0007669"/>
    <property type="project" value="UniProtKB-KW"/>
</dbReference>
<dbReference type="InterPro" id="IPR012337">
    <property type="entry name" value="RNaseH-like_sf"/>
</dbReference>
<dbReference type="SUPFAM" id="SSF53098">
    <property type="entry name" value="Ribonuclease H-like"/>
    <property type="match status" value="1"/>
</dbReference>
<proteinExistence type="predicted"/>
<comment type="subcellular location">
    <subcellularLocation>
        <location evidence="1">Nucleus</location>
    </subcellularLocation>
</comment>
<keyword evidence="2" id="KW-0479">Metal-binding</keyword>
<dbReference type="VEuPathDB" id="FungiDB:PYU1_G002258"/>
<sequence length="711" mass="78249">MSPTTSGAEDANALDPSGSNAAFPHGVESVDHDARAASVAAATAAGFGVSVLSLETHPLHQFQQGAVVTASSSPPPSSVAVATAELVVQHQNAPPPKRKGGRAKDAIWNETTIMEDKTVVCNHCSAVIHKYGCAKVERVRAHFQNRCLQSANYQNRNVHAAAVKKQKTAHSPSNGNSDAVNRRGAESVGVAKVGLFKRKFTQWVYATGQAFDDMENEFLVNALCTLRPDVPLPSRDELENELLELECNATQAKVNKALSGNACILAIEHWTNASGVVHTNYVALCDNTPYLLECTTSSQTQDAAAEIPVEELEAVLAKHKKCAFYAIVTTEKAMLSNATCERIQKKYLQCVFYYGCVRHALRLLVNDITATLPWLEKTRDSVTELLRVVQGSYKLQLQVPGLPRIGADGNLGSLLSYEQVFDALEAILSSEKELYAVVSRRDFVEASRSPVEKEQRKRIQDFVLGETFVNDVNNALKLVRPLQQQLLRVESDRSATLSQVYHCFVELLDTYVSMEWVSKKDKALISSCVKERFHSIYGDAHGVAYMLDPLYLGEHLDAAKKSEVEAFITLYCNGLEPEKILTQLEKYKAMVHELKECNSTYWKMLESGEVRTFDFWIERRQFPQLQQLAWAVFSLPNASTTPSKSFSAQCQLIHSKFQTKLSAEKLQRLTQVNCNAKSVAATSADGAELSPLGAVADATTFASNNPPSAIL</sequence>
<evidence type="ECO:0000256" key="4">
    <source>
        <dbReference type="ARBA" id="ARBA00022833"/>
    </source>
</evidence>
<keyword evidence="8" id="KW-1185">Reference proteome</keyword>
<evidence type="ECO:0000256" key="3">
    <source>
        <dbReference type="ARBA" id="ARBA00022771"/>
    </source>
</evidence>
<feature type="region of interest" description="Disordered" evidence="6">
    <location>
        <begin position="164"/>
        <end position="183"/>
    </location>
</feature>
<evidence type="ECO:0000313" key="8">
    <source>
        <dbReference type="Proteomes" id="UP000019132"/>
    </source>
</evidence>
<feature type="compositionally biased region" description="Polar residues" evidence="6">
    <location>
        <begin position="169"/>
        <end position="179"/>
    </location>
</feature>
<dbReference type="EnsemblProtists" id="PYU1_T002261">
    <property type="protein sequence ID" value="PYU1_T002261"/>
    <property type="gene ID" value="PYU1_G002258"/>
</dbReference>
<feature type="region of interest" description="Disordered" evidence="6">
    <location>
        <begin position="1"/>
        <end position="26"/>
    </location>
</feature>
<reference evidence="7" key="3">
    <citation type="submission" date="2014-11" db="UniProtKB">
        <authorList>
            <consortium name="EnsemblProtists"/>
        </authorList>
    </citation>
    <scope>IDENTIFICATION</scope>
    <source>
        <strain evidence="7">DAOM BR144</strain>
    </source>
</reference>
<dbReference type="PANTHER" id="PTHR46481:SF10">
    <property type="entry name" value="ZINC FINGER BED DOMAIN-CONTAINING PROTEIN 39"/>
    <property type="match status" value="1"/>
</dbReference>
<dbReference type="GO" id="GO:0005634">
    <property type="term" value="C:nucleus"/>
    <property type="evidence" value="ECO:0007669"/>
    <property type="project" value="UniProtKB-SubCell"/>
</dbReference>
<dbReference type="HOGENOM" id="CLU_027542_0_0_1"/>
<reference evidence="8" key="1">
    <citation type="journal article" date="2010" name="Genome Biol.">
        <title>Genome sequence of the necrotrophic plant pathogen Pythium ultimum reveals original pathogenicity mechanisms and effector repertoire.</title>
        <authorList>
            <person name="Levesque C.A."/>
            <person name="Brouwer H."/>
            <person name="Cano L."/>
            <person name="Hamilton J.P."/>
            <person name="Holt C."/>
            <person name="Huitema E."/>
            <person name="Raffaele S."/>
            <person name="Robideau G.P."/>
            <person name="Thines M."/>
            <person name="Win J."/>
            <person name="Zerillo M.M."/>
            <person name="Beakes G.W."/>
            <person name="Boore J.L."/>
            <person name="Busam D."/>
            <person name="Dumas B."/>
            <person name="Ferriera S."/>
            <person name="Fuerstenberg S.I."/>
            <person name="Gachon C.M."/>
            <person name="Gaulin E."/>
            <person name="Govers F."/>
            <person name="Grenville-Briggs L."/>
            <person name="Horner N."/>
            <person name="Hostetler J."/>
            <person name="Jiang R.H."/>
            <person name="Johnson J."/>
            <person name="Krajaejun T."/>
            <person name="Lin H."/>
            <person name="Meijer H.J."/>
            <person name="Moore B."/>
            <person name="Morris P."/>
            <person name="Phuntmart V."/>
            <person name="Puiu D."/>
            <person name="Shetty J."/>
            <person name="Stajich J.E."/>
            <person name="Tripathy S."/>
            <person name="Wawra S."/>
            <person name="van West P."/>
            <person name="Whitty B.R."/>
            <person name="Coutinho P.M."/>
            <person name="Henrissat B."/>
            <person name="Martin F."/>
            <person name="Thomas P.D."/>
            <person name="Tyler B.M."/>
            <person name="De Vries R.P."/>
            <person name="Kamoun S."/>
            <person name="Yandell M."/>
            <person name="Tisserat N."/>
            <person name="Buell C.R."/>
        </authorList>
    </citation>
    <scope>NUCLEOTIDE SEQUENCE</scope>
    <source>
        <strain evidence="8">DAOM:BR144</strain>
    </source>
</reference>
<name>K3WBC0_GLOUD</name>
<evidence type="ECO:0000313" key="7">
    <source>
        <dbReference type="EnsemblProtists" id="PYU1_T002261"/>
    </source>
</evidence>
<keyword evidence="4" id="KW-0862">Zinc</keyword>
<dbReference type="InterPro" id="IPR052035">
    <property type="entry name" value="ZnF_BED_domain_contain"/>
</dbReference>
<evidence type="ECO:0000256" key="1">
    <source>
        <dbReference type="ARBA" id="ARBA00004123"/>
    </source>
</evidence>
<evidence type="ECO:0000256" key="5">
    <source>
        <dbReference type="ARBA" id="ARBA00023242"/>
    </source>
</evidence>
<keyword evidence="5" id="KW-0539">Nucleus</keyword>
<dbReference type="STRING" id="431595.K3WBC0"/>
<accession>K3WBC0</accession>
<evidence type="ECO:0000256" key="2">
    <source>
        <dbReference type="ARBA" id="ARBA00022723"/>
    </source>
</evidence>
<keyword evidence="3" id="KW-0863">Zinc-finger</keyword>
<dbReference type="PANTHER" id="PTHR46481">
    <property type="entry name" value="ZINC FINGER BED DOMAIN-CONTAINING PROTEIN 4"/>
    <property type="match status" value="1"/>
</dbReference>
<reference evidence="8" key="2">
    <citation type="submission" date="2010-04" db="EMBL/GenBank/DDBJ databases">
        <authorList>
            <person name="Buell R."/>
            <person name="Hamilton J."/>
            <person name="Hostetler J."/>
        </authorList>
    </citation>
    <scope>NUCLEOTIDE SEQUENCE [LARGE SCALE GENOMIC DNA]</scope>
    <source>
        <strain evidence="8">DAOM:BR144</strain>
    </source>
</reference>
<protein>
    <submittedName>
        <fullName evidence="7">Uncharacterized protein</fullName>
    </submittedName>
</protein>
<dbReference type="AlphaFoldDB" id="K3WBC0"/>
<organism evidence="7 8">
    <name type="scientific">Globisporangium ultimum (strain ATCC 200006 / CBS 805.95 / DAOM BR144)</name>
    <name type="common">Pythium ultimum</name>
    <dbReference type="NCBI Taxonomy" id="431595"/>
    <lineage>
        <taxon>Eukaryota</taxon>
        <taxon>Sar</taxon>
        <taxon>Stramenopiles</taxon>
        <taxon>Oomycota</taxon>
        <taxon>Peronosporomycetes</taxon>
        <taxon>Pythiales</taxon>
        <taxon>Pythiaceae</taxon>
        <taxon>Globisporangium</taxon>
    </lineage>
</organism>
<dbReference type="eggNOG" id="ENOG502QQNN">
    <property type="taxonomic scope" value="Eukaryota"/>
</dbReference>
<evidence type="ECO:0000256" key="6">
    <source>
        <dbReference type="SAM" id="MobiDB-lite"/>
    </source>
</evidence>